<dbReference type="EMBL" id="JAKWBI020000295">
    <property type="protein sequence ID" value="KAJ2897104.1"/>
    <property type="molecule type" value="Genomic_DNA"/>
</dbReference>
<organism evidence="1 2">
    <name type="scientific">Zalerion maritima</name>
    <dbReference type="NCBI Taxonomy" id="339359"/>
    <lineage>
        <taxon>Eukaryota</taxon>
        <taxon>Fungi</taxon>
        <taxon>Dikarya</taxon>
        <taxon>Ascomycota</taxon>
        <taxon>Pezizomycotina</taxon>
        <taxon>Sordariomycetes</taxon>
        <taxon>Lulworthiomycetidae</taxon>
        <taxon>Lulworthiales</taxon>
        <taxon>Lulworthiaceae</taxon>
        <taxon>Zalerion</taxon>
    </lineage>
</organism>
<dbReference type="AlphaFoldDB" id="A0AAD5WQL4"/>
<dbReference type="Proteomes" id="UP001201980">
    <property type="component" value="Unassembled WGS sequence"/>
</dbReference>
<evidence type="ECO:0008006" key="3">
    <source>
        <dbReference type="Google" id="ProtNLM"/>
    </source>
</evidence>
<protein>
    <recommendedName>
        <fullName evidence="3">Heterokaryon incompatibility domain-containing protein</fullName>
    </recommendedName>
</protein>
<comment type="caution">
    <text evidence="1">The sequence shown here is derived from an EMBL/GenBank/DDBJ whole genome shotgun (WGS) entry which is preliminary data.</text>
</comment>
<evidence type="ECO:0000313" key="1">
    <source>
        <dbReference type="EMBL" id="KAJ2897104.1"/>
    </source>
</evidence>
<gene>
    <name evidence="1" type="ORF">MKZ38_004983</name>
</gene>
<dbReference type="PANTHER" id="PTHR24148">
    <property type="entry name" value="ANKYRIN REPEAT DOMAIN-CONTAINING PROTEIN 39 HOMOLOG-RELATED"/>
    <property type="match status" value="1"/>
</dbReference>
<reference evidence="1" key="1">
    <citation type="submission" date="2022-07" db="EMBL/GenBank/DDBJ databases">
        <title>Draft genome sequence of Zalerion maritima ATCC 34329, a (micro)plastics degrading marine fungus.</title>
        <authorList>
            <person name="Paco A."/>
            <person name="Goncalves M.F.M."/>
            <person name="Rocha-Santos T.A.P."/>
            <person name="Alves A."/>
        </authorList>
    </citation>
    <scope>NUCLEOTIDE SEQUENCE</scope>
    <source>
        <strain evidence="1">ATCC 34329</strain>
    </source>
</reference>
<accession>A0AAD5WQL4</accession>
<sequence>MENHFFATVPKYEALSYHWGSAWDPHPISLNSPEFGVTGRENGGDIHECKAHTDMTRNCLALHHFDVWDLFDQIKGGISTSDLMQSPNLATLIHLLNRDWFEMVWVTQEAVISQCHHSDPDSPLLCCDTFQRPLIKIARLTGDVIKLGPRSLTRAARQALMRAVRMSNKTLWYEYPGDTSSAGDHKQMALLLCGSSTFTSTDNKDKLSSLLGNEIFYSYARKPITQTGSLELKAYSKGEALRGLPTWVPRWNAYTDRYKRKLGCLSSLSNHSIVIHDNVIQCRALRVGRIVNCGKPHVREEPPDQLFTEGMKSAWL</sequence>
<dbReference type="PANTHER" id="PTHR24148:SF82">
    <property type="entry name" value="HETEROKARYON INCOMPATIBILITY DOMAIN-CONTAINING PROTEIN"/>
    <property type="match status" value="1"/>
</dbReference>
<name>A0AAD5WQL4_9PEZI</name>
<dbReference type="InterPro" id="IPR052895">
    <property type="entry name" value="HetReg/Transcr_Mod"/>
</dbReference>
<proteinExistence type="predicted"/>
<keyword evidence="2" id="KW-1185">Reference proteome</keyword>
<evidence type="ECO:0000313" key="2">
    <source>
        <dbReference type="Proteomes" id="UP001201980"/>
    </source>
</evidence>